<evidence type="ECO:0000313" key="2">
    <source>
        <dbReference type="Proteomes" id="UP001320706"/>
    </source>
</evidence>
<organism evidence="1 2">
    <name type="scientific">Zalaria obscura</name>
    <dbReference type="NCBI Taxonomy" id="2024903"/>
    <lineage>
        <taxon>Eukaryota</taxon>
        <taxon>Fungi</taxon>
        <taxon>Dikarya</taxon>
        <taxon>Ascomycota</taxon>
        <taxon>Pezizomycotina</taxon>
        <taxon>Dothideomycetes</taxon>
        <taxon>Dothideomycetidae</taxon>
        <taxon>Dothideales</taxon>
        <taxon>Zalariaceae</taxon>
        <taxon>Zalaria</taxon>
    </lineage>
</organism>
<name>A0ACC3SND5_9PEZI</name>
<protein>
    <submittedName>
        <fullName evidence="1">Uncharacterized protein</fullName>
    </submittedName>
</protein>
<accession>A0ACC3SND5</accession>
<dbReference type="EMBL" id="JAMKPW020000001">
    <property type="protein sequence ID" value="KAK8221841.1"/>
    <property type="molecule type" value="Genomic_DNA"/>
</dbReference>
<reference evidence="1" key="1">
    <citation type="submission" date="2024-02" db="EMBL/GenBank/DDBJ databases">
        <title>Metagenome Assembled Genome of Zalaria obscura JY119.</title>
        <authorList>
            <person name="Vighnesh L."/>
            <person name="Jagadeeshwari U."/>
            <person name="Venkata Ramana C."/>
            <person name="Sasikala C."/>
        </authorList>
    </citation>
    <scope>NUCLEOTIDE SEQUENCE</scope>
    <source>
        <strain evidence="1">JY119</strain>
    </source>
</reference>
<sequence length="277" mass="31355">MHPEAHRSVLAPRLRLSCLLGGFITERSEPRSTSDAFSRPECNKAMFLAAREPHWRRRSAALCVYVLQPGELLSAEGTHTILMDDGINDDQTVHPFHWHDQFTVGPTKRIVRIETVAANIMRDLHEKGALPSGDAISFPTVQFVLLHSSYPYTREAGYLATVYKNAYLDIGEVFPMVGRDGQMAILREAFELTPISKILWSTDGHHFPETYWLGNKQFRECLETLLVDYVEKGDLTVKEAIDATRDIMFYNSKALYNLDVSLENAPSRKVSHTTSQS</sequence>
<keyword evidence="2" id="KW-1185">Reference proteome</keyword>
<proteinExistence type="predicted"/>
<gene>
    <name evidence="1" type="ORF">M8818_000006</name>
</gene>
<dbReference type="Proteomes" id="UP001320706">
    <property type="component" value="Unassembled WGS sequence"/>
</dbReference>
<comment type="caution">
    <text evidence="1">The sequence shown here is derived from an EMBL/GenBank/DDBJ whole genome shotgun (WGS) entry which is preliminary data.</text>
</comment>
<evidence type="ECO:0000313" key="1">
    <source>
        <dbReference type="EMBL" id="KAK8221841.1"/>
    </source>
</evidence>